<dbReference type="PANTHER" id="PTHR21596:SF65">
    <property type="entry name" value="PROTEIN INVOLVED IN DE NOVO 2-RELATED"/>
    <property type="match status" value="1"/>
</dbReference>
<dbReference type="InterPro" id="IPR045177">
    <property type="entry name" value="FDM1-5/IDN2"/>
</dbReference>
<reference evidence="2 3" key="1">
    <citation type="submission" date="2024-02" db="EMBL/GenBank/DDBJ databases">
        <authorList>
            <person name="Vignale AGUSTIN F."/>
            <person name="Sosa J E."/>
            <person name="Modenutti C."/>
        </authorList>
    </citation>
    <scope>NUCLEOTIDE SEQUENCE [LARGE SCALE GENOMIC DNA]</scope>
</reference>
<organism evidence="2 3">
    <name type="scientific">Ilex paraguariensis</name>
    <name type="common">yerba mate</name>
    <dbReference type="NCBI Taxonomy" id="185542"/>
    <lineage>
        <taxon>Eukaryota</taxon>
        <taxon>Viridiplantae</taxon>
        <taxon>Streptophyta</taxon>
        <taxon>Embryophyta</taxon>
        <taxon>Tracheophyta</taxon>
        <taxon>Spermatophyta</taxon>
        <taxon>Magnoliopsida</taxon>
        <taxon>eudicotyledons</taxon>
        <taxon>Gunneridae</taxon>
        <taxon>Pentapetalae</taxon>
        <taxon>asterids</taxon>
        <taxon>campanulids</taxon>
        <taxon>Aquifoliales</taxon>
        <taxon>Aquifoliaceae</taxon>
        <taxon>Ilex</taxon>
    </lineage>
</organism>
<sequence>MLCSSEEEIAISESEFENYLNDLLKHTSGVGKDTQSRGLREKGIDFGPRGSSAQYTVETIESLKGSDVNELFVWPWMGIVAKIHAEWKDGQYVWEGSSRLSEDLTQRGFNPVWVHPLSNQKGHSGYAMVEFNGDCSGFSNALMFEKSYEANHKGKRDYYTAENIGDDLYGWVARSDDFDSNGVVGRHLQKTGDLKIFSEIEAEEKRKTNKLLSNLKEIECKYNKISISLTKLMTQKDEMHKTYNKGMHLHPLCFAA</sequence>
<accession>A0ABC8UWH0</accession>
<proteinExistence type="predicted"/>
<name>A0ABC8UWH0_9AQUA</name>
<evidence type="ECO:0000259" key="1">
    <source>
        <dbReference type="Pfam" id="PF03468"/>
    </source>
</evidence>
<keyword evidence="3" id="KW-1185">Reference proteome</keyword>
<dbReference type="AlphaFoldDB" id="A0ABC8UWH0"/>
<dbReference type="Gene3D" id="3.30.70.2890">
    <property type="entry name" value="XS domain"/>
    <property type="match status" value="1"/>
</dbReference>
<evidence type="ECO:0000313" key="3">
    <source>
        <dbReference type="Proteomes" id="UP001642360"/>
    </source>
</evidence>
<gene>
    <name evidence="2" type="ORF">ILEXP_LOCUS55798</name>
</gene>
<dbReference type="InterPro" id="IPR005380">
    <property type="entry name" value="XS_domain"/>
</dbReference>
<dbReference type="EMBL" id="CAUOFW020009284">
    <property type="protein sequence ID" value="CAK9185400.1"/>
    <property type="molecule type" value="Genomic_DNA"/>
</dbReference>
<comment type="caution">
    <text evidence="2">The sequence shown here is derived from an EMBL/GenBank/DDBJ whole genome shotgun (WGS) entry which is preliminary data.</text>
</comment>
<protein>
    <recommendedName>
        <fullName evidence="1">XS domain-containing protein</fullName>
    </recommendedName>
</protein>
<dbReference type="Proteomes" id="UP001642360">
    <property type="component" value="Unassembled WGS sequence"/>
</dbReference>
<dbReference type="Pfam" id="PF03468">
    <property type="entry name" value="XS"/>
    <property type="match status" value="1"/>
</dbReference>
<evidence type="ECO:0000313" key="2">
    <source>
        <dbReference type="EMBL" id="CAK9185400.1"/>
    </source>
</evidence>
<dbReference type="PANTHER" id="PTHR21596">
    <property type="entry name" value="RIBONUCLEASE P SUBUNIT P38"/>
    <property type="match status" value="1"/>
</dbReference>
<feature type="domain" description="XS" evidence="1">
    <location>
        <begin position="70"/>
        <end position="179"/>
    </location>
</feature>
<dbReference type="InterPro" id="IPR038588">
    <property type="entry name" value="XS_domain_sf"/>
</dbReference>